<evidence type="ECO:0000256" key="1">
    <source>
        <dbReference type="SAM" id="SignalP"/>
    </source>
</evidence>
<reference evidence="2 3" key="1">
    <citation type="submission" date="2019-02" db="EMBL/GenBank/DDBJ databases">
        <title>Draft genome sequence of Muricauda sp. 176CP4-71.</title>
        <authorList>
            <person name="Park J.-S."/>
        </authorList>
    </citation>
    <scope>NUCLEOTIDE SEQUENCE [LARGE SCALE GENOMIC DNA]</scope>
    <source>
        <strain evidence="2 3">176CP4-71</strain>
    </source>
</reference>
<dbReference type="Gene3D" id="2.30.30.40">
    <property type="entry name" value="SH3 Domains"/>
    <property type="match status" value="1"/>
</dbReference>
<accession>A0A4Q8QG11</accession>
<dbReference type="Proteomes" id="UP000291981">
    <property type="component" value="Unassembled WGS sequence"/>
</dbReference>
<name>A0A4Q8QG11_9FLAO</name>
<dbReference type="AlphaFoldDB" id="A0A4Q8QG11"/>
<evidence type="ECO:0000313" key="3">
    <source>
        <dbReference type="Proteomes" id="UP000291981"/>
    </source>
</evidence>
<organism evidence="2 3">
    <name type="scientific">Flagellimonas allohymeniacidonis</name>
    <dbReference type="NCBI Taxonomy" id="2517819"/>
    <lineage>
        <taxon>Bacteria</taxon>
        <taxon>Pseudomonadati</taxon>
        <taxon>Bacteroidota</taxon>
        <taxon>Flavobacteriia</taxon>
        <taxon>Flavobacteriales</taxon>
        <taxon>Flavobacteriaceae</taxon>
        <taxon>Flagellimonas</taxon>
    </lineage>
</organism>
<keyword evidence="3" id="KW-1185">Reference proteome</keyword>
<feature type="signal peptide" evidence="1">
    <location>
        <begin position="1"/>
        <end position="21"/>
    </location>
</feature>
<gene>
    <name evidence="2" type="ORF">EW142_15960</name>
</gene>
<proteinExistence type="predicted"/>
<dbReference type="OrthoDB" id="1410098at2"/>
<evidence type="ECO:0000313" key="2">
    <source>
        <dbReference type="EMBL" id="TAI48138.1"/>
    </source>
</evidence>
<feature type="chain" id="PRO_5020890456" evidence="1">
    <location>
        <begin position="22"/>
        <end position="273"/>
    </location>
</feature>
<comment type="caution">
    <text evidence="2">The sequence shown here is derived from an EMBL/GenBank/DDBJ whole genome shotgun (WGS) entry which is preliminary data.</text>
</comment>
<keyword evidence="1" id="KW-0732">Signal</keyword>
<dbReference type="EMBL" id="SGIU01000002">
    <property type="protein sequence ID" value="TAI48138.1"/>
    <property type="molecule type" value="Genomic_DNA"/>
</dbReference>
<sequence length="273" mass="31113">MKTRLLIAALTTLLTFNLNFAQENPNSSWEASDFKPGEQVFLFGNNVKLRSDPRIESEVIELLRIGEWVEIIEKTKFSWPYKGFDSPFYKVKYDTEVGYILGGLLSLEKKSLNGIDYYFAISKEGERSFLNMRHVEEGDYVEQKTALSNVNFKIKVLDNKGVPHLDSILLIDYQAEACGEEGGGIYFFVHGNHLIKVGELSQISEAGIFYYAETFVFPDDENGVPEKILFKKEQAQNLDEASQWTQTSTESRLLSWVNGNLIPDLREKVPNSL</sequence>
<protein>
    <submittedName>
        <fullName evidence="2">SH3 domain-containing protein</fullName>
    </submittedName>
</protein>
<dbReference type="RefSeq" id="WP_130615584.1">
    <property type="nucleotide sequence ID" value="NZ_SGIU01000002.1"/>
</dbReference>